<sequence>MRIIKDREGILQLKATEFDISAYSFIHVSPSQLAQSSKSESMPPQQVDVNGAGNSAAHSPITETAKESNFLQYKIAKQQRQLTTLQKSVKEQQEKKNQAKEHLTHTMSAGGIREQRQLR</sequence>
<feature type="region of interest" description="Disordered" evidence="1">
    <location>
        <begin position="82"/>
        <end position="119"/>
    </location>
</feature>
<feature type="region of interest" description="Disordered" evidence="1">
    <location>
        <begin position="32"/>
        <end position="64"/>
    </location>
</feature>
<evidence type="ECO:0000313" key="2">
    <source>
        <dbReference type="EMBL" id="GFN94792.1"/>
    </source>
</evidence>
<name>A0AAV3ZJY9_9GAST</name>
<keyword evidence="3" id="KW-1185">Reference proteome</keyword>
<dbReference type="EMBL" id="BLXT01002468">
    <property type="protein sequence ID" value="GFN94792.1"/>
    <property type="molecule type" value="Genomic_DNA"/>
</dbReference>
<gene>
    <name evidence="2" type="ORF">PoB_002129800</name>
</gene>
<protein>
    <submittedName>
        <fullName evidence="2">Uncharacterized protein</fullName>
    </submittedName>
</protein>
<accession>A0AAV3ZJY9</accession>
<comment type="caution">
    <text evidence="2">The sequence shown here is derived from an EMBL/GenBank/DDBJ whole genome shotgun (WGS) entry which is preliminary data.</text>
</comment>
<dbReference type="Proteomes" id="UP000735302">
    <property type="component" value="Unassembled WGS sequence"/>
</dbReference>
<feature type="compositionally biased region" description="Basic and acidic residues" evidence="1">
    <location>
        <begin position="88"/>
        <end position="104"/>
    </location>
</feature>
<proteinExistence type="predicted"/>
<evidence type="ECO:0000313" key="3">
    <source>
        <dbReference type="Proteomes" id="UP000735302"/>
    </source>
</evidence>
<feature type="compositionally biased region" description="Polar residues" evidence="1">
    <location>
        <begin position="32"/>
        <end position="57"/>
    </location>
</feature>
<dbReference type="AlphaFoldDB" id="A0AAV3ZJY9"/>
<organism evidence="2 3">
    <name type="scientific">Plakobranchus ocellatus</name>
    <dbReference type="NCBI Taxonomy" id="259542"/>
    <lineage>
        <taxon>Eukaryota</taxon>
        <taxon>Metazoa</taxon>
        <taxon>Spiralia</taxon>
        <taxon>Lophotrochozoa</taxon>
        <taxon>Mollusca</taxon>
        <taxon>Gastropoda</taxon>
        <taxon>Heterobranchia</taxon>
        <taxon>Euthyneura</taxon>
        <taxon>Panpulmonata</taxon>
        <taxon>Sacoglossa</taxon>
        <taxon>Placobranchoidea</taxon>
        <taxon>Plakobranchidae</taxon>
        <taxon>Plakobranchus</taxon>
    </lineage>
</organism>
<reference evidence="2 3" key="1">
    <citation type="journal article" date="2021" name="Elife">
        <title>Chloroplast acquisition without the gene transfer in kleptoplastic sea slugs, Plakobranchus ocellatus.</title>
        <authorList>
            <person name="Maeda T."/>
            <person name="Takahashi S."/>
            <person name="Yoshida T."/>
            <person name="Shimamura S."/>
            <person name="Takaki Y."/>
            <person name="Nagai Y."/>
            <person name="Toyoda A."/>
            <person name="Suzuki Y."/>
            <person name="Arimoto A."/>
            <person name="Ishii H."/>
            <person name="Satoh N."/>
            <person name="Nishiyama T."/>
            <person name="Hasebe M."/>
            <person name="Maruyama T."/>
            <person name="Minagawa J."/>
            <person name="Obokata J."/>
            <person name="Shigenobu S."/>
        </authorList>
    </citation>
    <scope>NUCLEOTIDE SEQUENCE [LARGE SCALE GENOMIC DNA]</scope>
</reference>
<evidence type="ECO:0000256" key="1">
    <source>
        <dbReference type="SAM" id="MobiDB-lite"/>
    </source>
</evidence>